<proteinExistence type="predicted"/>
<dbReference type="Proteomes" id="UP000009328">
    <property type="component" value="Unassembled WGS sequence"/>
</dbReference>
<keyword evidence="2" id="KW-0812">Transmembrane</keyword>
<evidence type="ECO:0000313" key="4">
    <source>
        <dbReference type="Proteomes" id="UP000009328"/>
    </source>
</evidence>
<keyword evidence="4" id="KW-1185">Reference proteome</keyword>
<dbReference type="InParanoid" id="K0KBC5"/>
<organism evidence="3 4">
    <name type="scientific">Wickerhamomyces ciferrii (strain ATCC 14091 / BCRC 22168 / CBS 111 / JCM 3599 / NBRC 0793 / NRRL Y-1031 F-60-10)</name>
    <name type="common">Yeast</name>
    <name type="synonym">Pichia ciferrii</name>
    <dbReference type="NCBI Taxonomy" id="1206466"/>
    <lineage>
        <taxon>Eukaryota</taxon>
        <taxon>Fungi</taxon>
        <taxon>Dikarya</taxon>
        <taxon>Ascomycota</taxon>
        <taxon>Saccharomycotina</taxon>
        <taxon>Saccharomycetes</taxon>
        <taxon>Phaffomycetales</taxon>
        <taxon>Wickerhamomycetaceae</taxon>
        <taxon>Wickerhamomyces</taxon>
    </lineage>
</organism>
<feature type="transmembrane region" description="Helical" evidence="2">
    <location>
        <begin position="118"/>
        <end position="138"/>
    </location>
</feature>
<name>K0KBC5_WICCF</name>
<dbReference type="EMBL" id="CAIF01000040">
    <property type="protein sequence ID" value="CCH42305.1"/>
    <property type="molecule type" value="Genomic_DNA"/>
</dbReference>
<feature type="region of interest" description="Disordered" evidence="1">
    <location>
        <begin position="1"/>
        <end position="31"/>
    </location>
</feature>
<dbReference type="HOGENOM" id="CLU_1723746_0_0_1"/>
<reference evidence="3 4" key="1">
    <citation type="journal article" date="2012" name="Eukaryot. Cell">
        <title>Draft genome sequence of Wickerhamomyces ciferrii NRRL Y-1031 F-60-10.</title>
        <authorList>
            <person name="Schneider J."/>
            <person name="Andrea H."/>
            <person name="Blom J."/>
            <person name="Jaenicke S."/>
            <person name="Ruckert C."/>
            <person name="Schorsch C."/>
            <person name="Szczepanowski R."/>
            <person name="Farwick M."/>
            <person name="Goesmann A."/>
            <person name="Puhler A."/>
            <person name="Schaffer S."/>
            <person name="Tauch A."/>
            <person name="Kohler T."/>
            <person name="Brinkrolf K."/>
        </authorList>
    </citation>
    <scope>NUCLEOTIDE SEQUENCE [LARGE SCALE GENOMIC DNA]</scope>
    <source>
        <strain evidence="4">ATCC 14091 / BCRC 22168 / CBS 111 / JCM 3599 / NBRC 0793 / NRRL Y-1031 F-60-10</strain>
    </source>
</reference>
<evidence type="ECO:0000256" key="1">
    <source>
        <dbReference type="SAM" id="MobiDB-lite"/>
    </source>
</evidence>
<evidence type="ECO:0000313" key="3">
    <source>
        <dbReference type="EMBL" id="CCH42305.1"/>
    </source>
</evidence>
<keyword evidence="2" id="KW-0472">Membrane</keyword>
<sequence length="152" mass="17571">MHEEDRKKSREREGSNLNQVDGLENPFADPQTPLNYPTIFTPAHLLLSNFRENPPSTNGLSSSKTTKDRRRAFIDRMRVLSQQSQGYKTPESIREETQQQESIHKLEKRAKILKYTKWCLITDLIGCTVFVLCLVIYLCVFKSEDHGNQVSN</sequence>
<accession>K0KBC5</accession>
<evidence type="ECO:0000256" key="2">
    <source>
        <dbReference type="SAM" id="Phobius"/>
    </source>
</evidence>
<gene>
    <name evidence="3" type="ORF">BN7_1849</name>
</gene>
<feature type="compositionally biased region" description="Basic and acidic residues" evidence="1">
    <location>
        <begin position="1"/>
        <end position="14"/>
    </location>
</feature>
<keyword evidence="2" id="KW-1133">Transmembrane helix</keyword>
<comment type="caution">
    <text evidence="3">The sequence shown here is derived from an EMBL/GenBank/DDBJ whole genome shotgun (WGS) entry which is preliminary data.</text>
</comment>
<dbReference type="AlphaFoldDB" id="K0KBC5"/>
<protein>
    <submittedName>
        <fullName evidence="3">Uncharacterized protein</fullName>
    </submittedName>
</protein>